<organism evidence="1 2">
    <name type="scientific">Aegilops tauschii subsp. strangulata</name>
    <name type="common">Goatgrass</name>
    <dbReference type="NCBI Taxonomy" id="200361"/>
    <lineage>
        <taxon>Eukaryota</taxon>
        <taxon>Viridiplantae</taxon>
        <taxon>Streptophyta</taxon>
        <taxon>Embryophyta</taxon>
        <taxon>Tracheophyta</taxon>
        <taxon>Spermatophyta</taxon>
        <taxon>Magnoliopsida</taxon>
        <taxon>Liliopsida</taxon>
        <taxon>Poales</taxon>
        <taxon>Poaceae</taxon>
        <taxon>BOP clade</taxon>
        <taxon>Pooideae</taxon>
        <taxon>Triticodae</taxon>
        <taxon>Triticeae</taxon>
        <taxon>Triticinae</taxon>
        <taxon>Aegilops</taxon>
    </lineage>
</organism>
<dbReference type="EnsemblPlants" id="AET5Gv20667100.1">
    <property type="protein sequence ID" value="AET5Gv20667100.1"/>
    <property type="gene ID" value="AET5Gv20667100"/>
</dbReference>
<reference evidence="1" key="5">
    <citation type="journal article" date="2021" name="G3 (Bethesda)">
        <title>Aegilops tauschii genome assembly Aet v5.0 features greater sequence contiguity and improved annotation.</title>
        <authorList>
            <person name="Wang L."/>
            <person name="Zhu T."/>
            <person name="Rodriguez J.C."/>
            <person name="Deal K.R."/>
            <person name="Dubcovsky J."/>
            <person name="McGuire P.E."/>
            <person name="Lux T."/>
            <person name="Spannagl M."/>
            <person name="Mayer K.F.X."/>
            <person name="Baldrich P."/>
            <person name="Meyers B.C."/>
            <person name="Huo N."/>
            <person name="Gu Y.Q."/>
            <person name="Zhou H."/>
            <person name="Devos K.M."/>
            <person name="Bennetzen J.L."/>
            <person name="Unver T."/>
            <person name="Budak H."/>
            <person name="Gulick P.J."/>
            <person name="Galiba G."/>
            <person name="Kalapos B."/>
            <person name="Nelson D.R."/>
            <person name="Li P."/>
            <person name="You F.M."/>
            <person name="Luo M.C."/>
            <person name="Dvorak J."/>
        </authorList>
    </citation>
    <scope>NUCLEOTIDE SEQUENCE [LARGE SCALE GENOMIC DNA]</scope>
    <source>
        <strain evidence="1">cv. AL8/78</strain>
    </source>
</reference>
<dbReference type="SUPFAM" id="SSF56219">
    <property type="entry name" value="DNase I-like"/>
    <property type="match status" value="1"/>
</dbReference>
<name>A0A453L8B1_AEGTS</name>
<keyword evidence="2" id="KW-1185">Reference proteome</keyword>
<dbReference type="InterPro" id="IPR036691">
    <property type="entry name" value="Endo/exonu/phosph_ase_sf"/>
</dbReference>
<reference evidence="1" key="4">
    <citation type="submission" date="2019-03" db="UniProtKB">
        <authorList>
            <consortium name="EnsemblPlants"/>
        </authorList>
    </citation>
    <scope>IDENTIFICATION</scope>
</reference>
<dbReference type="Proteomes" id="UP000015105">
    <property type="component" value="Chromosome 5D"/>
</dbReference>
<reference evidence="2" key="1">
    <citation type="journal article" date="2014" name="Science">
        <title>Ancient hybridizations among the ancestral genomes of bread wheat.</title>
        <authorList>
            <consortium name="International Wheat Genome Sequencing Consortium,"/>
            <person name="Marcussen T."/>
            <person name="Sandve S.R."/>
            <person name="Heier L."/>
            <person name="Spannagl M."/>
            <person name="Pfeifer M."/>
            <person name="Jakobsen K.S."/>
            <person name="Wulff B.B."/>
            <person name="Steuernagel B."/>
            <person name="Mayer K.F."/>
            <person name="Olsen O.A."/>
        </authorList>
    </citation>
    <scope>NUCLEOTIDE SEQUENCE [LARGE SCALE GENOMIC DNA]</scope>
    <source>
        <strain evidence="2">cv. AL8/78</strain>
    </source>
</reference>
<reference evidence="1" key="3">
    <citation type="journal article" date="2017" name="Nature">
        <title>Genome sequence of the progenitor of the wheat D genome Aegilops tauschii.</title>
        <authorList>
            <person name="Luo M.C."/>
            <person name="Gu Y.Q."/>
            <person name="Puiu D."/>
            <person name="Wang H."/>
            <person name="Twardziok S.O."/>
            <person name="Deal K.R."/>
            <person name="Huo N."/>
            <person name="Zhu T."/>
            <person name="Wang L."/>
            <person name="Wang Y."/>
            <person name="McGuire P.E."/>
            <person name="Liu S."/>
            <person name="Long H."/>
            <person name="Ramasamy R.K."/>
            <person name="Rodriguez J.C."/>
            <person name="Van S.L."/>
            <person name="Yuan L."/>
            <person name="Wang Z."/>
            <person name="Xia Z."/>
            <person name="Xiao L."/>
            <person name="Anderson O.D."/>
            <person name="Ouyang S."/>
            <person name="Liang Y."/>
            <person name="Zimin A.V."/>
            <person name="Pertea G."/>
            <person name="Qi P."/>
            <person name="Bennetzen J.L."/>
            <person name="Dai X."/>
            <person name="Dawson M.W."/>
            <person name="Muller H.G."/>
            <person name="Kugler K."/>
            <person name="Rivarola-Duarte L."/>
            <person name="Spannagl M."/>
            <person name="Mayer K.F.X."/>
            <person name="Lu F.H."/>
            <person name="Bevan M.W."/>
            <person name="Leroy P."/>
            <person name="Li P."/>
            <person name="You F.M."/>
            <person name="Sun Q."/>
            <person name="Liu Z."/>
            <person name="Lyons E."/>
            <person name="Wicker T."/>
            <person name="Salzberg S.L."/>
            <person name="Devos K.M."/>
            <person name="Dvorak J."/>
        </authorList>
    </citation>
    <scope>NUCLEOTIDE SEQUENCE [LARGE SCALE GENOMIC DNA]</scope>
    <source>
        <strain evidence="1">cv. AL8/78</strain>
    </source>
</reference>
<evidence type="ECO:0000313" key="2">
    <source>
        <dbReference type="Proteomes" id="UP000015105"/>
    </source>
</evidence>
<proteinExistence type="predicted"/>
<dbReference type="AlphaFoldDB" id="A0A453L8B1"/>
<protein>
    <submittedName>
        <fullName evidence="1">Uncharacterized protein</fullName>
    </submittedName>
</protein>
<dbReference type="Gramene" id="AET5Gv20667100.1">
    <property type="protein sequence ID" value="AET5Gv20667100.1"/>
    <property type="gene ID" value="AET5Gv20667100"/>
</dbReference>
<reference evidence="2" key="2">
    <citation type="journal article" date="2017" name="Nat. Plants">
        <title>The Aegilops tauschii genome reveals multiple impacts of transposons.</title>
        <authorList>
            <person name="Zhao G."/>
            <person name="Zou C."/>
            <person name="Li K."/>
            <person name="Wang K."/>
            <person name="Li T."/>
            <person name="Gao L."/>
            <person name="Zhang X."/>
            <person name="Wang H."/>
            <person name="Yang Z."/>
            <person name="Liu X."/>
            <person name="Jiang W."/>
            <person name="Mao L."/>
            <person name="Kong X."/>
            <person name="Jiao Y."/>
            <person name="Jia J."/>
        </authorList>
    </citation>
    <scope>NUCLEOTIDE SEQUENCE [LARGE SCALE GENOMIC DNA]</scope>
    <source>
        <strain evidence="2">cv. AL8/78</strain>
    </source>
</reference>
<sequence length="60" mass="6997">VNDIFIFNEIIGHLGLLELPIKGRAYTWSNMQDNPLLEQLDWFFTSANWISVYPMSQVLP</sequence>
<accession>A0A453L8B1</accession>
<evidence type="ECO:0000313" key="1">
    <source>
        <dbReference type="EnsemblPlants" id="AET5Gv20667100.1"/>
    </source>
</evidence>